<feature type="binding site" evidence="15">
    <location>
        <position position="110"/>
    </location>
    <ligand>
        <name>DNA</name>
        <dbReference type="ChEBI" id="CHEBI:16991"/>
    </ligand>
</feature>
<evidence type="ECO:0000256" key="8">
    <source>
        <dbReference type="ARBA" id="ARBA00022833"/>
    </source>
</evidence>
<evidence type="ECO:0000256" key="1">
    <source>
        <dbReference type="ARBA" id="ARBA00001668"/>
    </source>
</evidence>
<keyword evidence="8 15" id="KW-0862">Zinc</keyword>
<dbReference type="FunFam" id="3.20.190.10:FF:000001">
    <property type="entry name" value="Formamidopyrimidine-DNA glycosylase"/>
    <property type="match status" value="1"/>
</dbReference>
<keyword evidence="9 15" id="KW-0238">DNA-binding</keyword>
<dbReference type="PANTHER" id="PTHR22993:SF9">
    <property type="entry name" value="FORMAMIDOPYRIMIDINE-DNA GLYCOSYLASE"/>
    <property type="match status" value="1"/>
</dbReference>
<dbReference type="OrthoDB" id="9800855at2"/>
<keyword evidence="4 15" id="KW-0479">Metal-binding</keyword>
<dbReference type="HAMAP" id="MF_00103">
    <property type="entry name" value="Fapy_DNA_glycosyl"/>
    <property type="match status" value="1"/>
</dbReference>
<dbReference type="GO" id="GO:0003684">
    <property type="term" value="F:damaged DNA binding"/>
    <property type="evidence" value="ECO:0007669"/>
    <property type="project" value="InterPro"/>
</dbReference>
<accession>A0A562WRZ2</accession>
<dbReference type="PANTHER" id="PTHR22993">
    <property type="entry name" value="FORMAMIDOPYRIMIDINE-DNA GLYCOSYLASE"/>
    <property type="match status" value="1"/>
</dbReference>
<evidence type="ECO:0000256" key="14">
    <source>
        <dbReference type="ARBA" id="ARBA00044632"/>
    </source>
</evidence>
<dbReference type="SUPFAM" id="SSF57716">
    <property type="entry name" value="Glucocorticoid receptor-like (DNA-binding domain)"/>
    <property type="match status" value="1"/>
</dbReference>
<evidence type="ECO:0000256" key="10">
    <source>
        <dbReference type="ARBA" id="ARBA00023204"/>
    </source>
</evidence>
<evidence type="ECO:0000256" key="9">
    <source>
        <dbReference type="ARBA" id="ARBA00023125"/>
    </source>
</evidence>
<reference evidence="18 19" key="1">
    <citation type="submission" date="2019-07" db="EMBL/GenBank/DDBJ databases">
        <title>Genomic Encyclopedia of Archaeal and Bacterial Type Strains, Phase II (KMG-II): from individual species to whole genera.</title>
        <authorList>
            <person name="Goeker M."/>
        </authorList>
    </citation>
    <scope>NUCLEOTIDE SEQUENCE [LARGE SCALE GENOMIC DNA]</scope>
    <source>
        <strain evidence="18 19">ATCC BAA-1139</strain>
    </source>
</reference>
<dbReference type="EMBL" id="VLLN01000002">
    <property type="protein sequence ID" value="TWJ32975.1"/>
    <property type="molecule type" value="Genomic_DNA"/>
</dbReference>
<protein>
    <recommendedName>
        <fullName evidence="15">Formamidopyrimidine-DNA glycosylase</fullName>
        <shortName evidence="15">Fapy-DNA glycosylase</shortName>
        <ecNumber evidence="15">3.2.2.23</ecNumber>
    </recommendedName>
    <alternativeName>
        <fullName evidence="15">DNA-(apurinic or apyrimidinic site) lyase MutM</fullName>
        <shortName evidence="15">AP lyase MutM</shortName>
        <ecNumber evidence="15">4.2.99.18</ecNumber>
    </alternativeName>
</protein>
<dbReference type="InterPro" id="IPR010979">
    <property type="entry name" value="Ribosomal_uS13-like_H2TH"/>
</dbReference>
<dbReference type="RefSeq" id="WP_145017533.1">
    <property type="nucleotide sequence ID" value="NZ_VLLN01000002.1"/>
</dbReference>
<feature type="active site" description="Proton donor; for beta-elimination activity" evidence="15">
    <location>
        <position position="58"/>
    </location>
</feature>
<gene>
    <name evidence="15" type="primary">mutM</name>
    <name evidence="15" type="synonym">fpg</name>
    <name evidence="18" type="ORF">JN12_00386</name>
</gene>
<comment type="similarity">
    <text evidence="2 15">Belongs to the FPG family.</text>
</comment>
<dbReference type="Gene3D" id="1.10.8.50">
    <property type="match status" value="1"/>
</dbReference>
<feature type="active site" description="Proton donor; for delta-elimination activity" evidence="15">
    <location>
        <position position="261"/>
    </location>
</feature>
<evidence type="ECO:0000256" key="6">
    <source>
        <dbReference type="ARBA" id="ARBA00022771"/>
    </source>
</evidence>
<dbReference type="InterPro" id="IPR035937">
    <property type="entry name" value="FPG_N"/>
</dbReference>
<dbReference type="GO" id="GO:0034039">
    <property type="term" value="F:8-oxo-7,8-dihydroguanine DNA N-glycosylase activity"/>
    <property type="evidence" value="ECO:0007669"/>
    <property type="project" value="TreeGrafter"/>
</dbReference>
<feature type="domain" description="FPG-type" evidence="16">
    <location>
        <begin position="237"/>
        <end position="271"/>
    </location>
</feature>
<dbReference type="AlphaFoldDB" id="A0A562WRZ2"/>
<keyword evidence="7 15" id="KW-0378">Hydrolase</keyword>
<evidence type="ECO:0000313" key="18">
    <source>
        <dbReference type="EMBL" id="TWJ32975.1"/>
    </source>
</evidence>
<evidence type="ECO:0000259" key="16">
    <source>
        <dbReference type="PROSITE" id="PS51066"/>
    </source>
</evidence>
<dbReference type="NCBIfam" id="TIGR00577">
    <property type="entry name" value="fpg"/>
    <property type="match status" value="1"/>
</dbReference>
<dbReference type="SUPFAM" id="SSF46946">
    <property type="entry name" value="S13-like H2TH domain"/>
    <property type="match status" value="1"/>
</dbReference>
<keyword evidence="11 15" id="KW-0456">Lyase</keyword>
<feature type="active site" description="Proton donor" evidence="15">
    <location>
        <position position="3"/>
    </location>
</feature>
<dbReference type="GO" id="GO:0006284">
    <property type="term" value="P:base-excision repair"/>
    <property type="evidence" value="ECO:0007669"/>
    <property type="project" value="InterPro"/>
</dbReference>
<keyword evidence="19" id="KW-1185">Reference proteome</keyword>
<keyword evidence="5 15" id="KW-0227">DNA damage</keyword>
<dbReference type="InterPro" id="IPR020629">
    <property type="entry name" value="FPG_Glyclase"/>
</dbReference>
<dbReference type="EC" id="4.2.99.18" evidence="15"/>
<name>A0A562WRZ2_9BACT</name>
<dbReference type="PROSITE" id="PS01242">
    <property type="entry name" value="ZF_FPG_1"/>
    <property type="match status" value="1"/>
</dbReference>
<comment type="catalytic activity">
    <reaction evidence="14 15">
        <text>2'-deoxyribonucleotide-(2'-deoxyribose 5'-phosphate)-2'-deoxyribonucleotide-DNA = a 3'-end 2'-deoxyribonucleotide-(2,3-dehydro-2,3-deoxyribose 5'-phosphate)-DNA + a 5'-end 5'-phospho-2'-deoxyribonucleoside-DNA + H(+)</text>
        <dbReference type="Rhea" id="RHEA:66592"/>
        <dbReference type="Rhea" id="RHEA-COMP:13180"/>
        <dbReference type="Rhea" id="RHEA-COMP:16897"/>
        <dbReference type="Rhea" id="RHEA-COMP:17067"/>
        <dbReference type="ChEBI" id="CHEBI:15378"/>
        <dbReference type="ChEBI" id="CHEBI:136412"/>
        <dbReference type="ChEBI" id="CHEBI:157695"/>
        <dbReference type="ChEBI" id="CHEBI:167181"/>
        <dbReference type="EC" id="4.2.99.18"/>
    </reaction>
</comment>
<organism evidence="18 19">
    <name type="scientific">Geobacter argillaceus</name>
    <dbReference type="NCBI Taxonomy" id="345631"/>
    <lineage>
        <taxon>Bacteria</taxon>
        <taxon>Pseudomonadati</taxon>
        <taxon>Thermodesulfobacteriota</taxon>
        <taxon>Desulfuromonadia</taxon>
        <taxon>Geobacterales</taxon>
        <taxon>Geobacteraceae</taxon>
        <taxon>Geobacter</taxon>
    </lineage>
</organism>
<dbReference type="Proteomes" id="UP000319449">
    <property type="component" value="Unassembled WGS sequence"/>
</dbReference>
<evidence type="ECO:0000256" key="4">
    <source>
        <dbReference type="ARBA" id="ARBA00022723"/>
    </source>
</evidence>
<dbReference type="Pfam" id="PF06831">
    <property type="entry name" value="H2TH"/>
    <property type="match status" value="1"/>
</dbReference>
<dbReference type="SMART" id="SM01232">
    <property type="entry name" value="H2TH"/>
    <property type="match status" value="1"/>
</dbReference>
<evidence type="ECO:0000256" key="2">
    <source>
        <dbReference type="ARBA" id="ARBA00009409"/>
    </source>
</evidence>
<comment type="caution">
    <text evidence="18">The sequence shown here is derived from an EMBL/GenBank/DDBJ whole genome shotgun (WGS) entry which is preliminary data.</text>
</comment>
<evidence type="ECO:0000256" key="11">
    <source>
        <dbReference type="ARBA" id="ARBA00023239"/>
    </source>
</evidence>
<evidence type="ECO:0000259" key="17">
    <source>
        <dbReference type="PROSITE" id="PS51068"/>
    </source>
</evidence>
<dbReference type="EC" id="3.2.2.23" evidence="15"/>
<proteinExistence type="inferred from homology"/>
<dbReference type="FunFam" id="1.10.8.50:FF:000003">
    <property type="entry name" value="Formamidopyrimidine-DNA glycosylase"/>
    <property type="match status" value="1"/>
</dbReference>
<dbReference type="GO" id="GO:0008270">
    <property type="term" value="F:zinc ion binding"/>
    <property type="evidence" value="ECO:0007669"/>
    <property type="project" value="UniProtKB-UniRule"/>
</dbReference>
<evidence type="ECO:0000256" key="7">
    <source>
        <dbReference type="ARBA" id="ARBA00022801"/>
    </source>
</evidence>
<comment type="subunit">
    <text evidence="3 15">Monomer.</text>
</comment>
<keyword evidence="12 15" id="KW-0511">Multifunctional enzyme</keyword>
<evidence type="ECO:0000256" key="13">
    <source>
        <dbReference type="ARBA" id="ARBA00023295"/>
    </source>
</evidence>
<dbReference type="GO" id="GO:0140078">
    <property type="term" value="F:class I DNA-(apurinic or apyrimidinic site) endonuclease activity"/>
    <property type="evidence" value="ECO:0007669"/>
    <property type="project" value="UniProtKB-EC"/>
</dbReference>
<dbReference type="Pfam" id="PF06827">
    <property type="entry name" value="zf-FPG_IleRS"/>
    <property type="match status" value="1"/>
</dbReference>
<dbReference type="InterPro" id="IPR015886">
    <property type="entry name" value="H2TH_FPG"/>
</dbReference>
<dbReference type="PROSITE" id="PS51066">
    <property type="entry name" value="ZF_FPG_2"/>
    <property type="match status" value="1"/>
</dbReference>
<sequence length="271" mass="29282">MPELPEVETTRRGIEPHLVGRTITAFTARTPKLRLPLPEDLSGQLVGQRVAEVVRRGKYLLVRCSAGCLIIHLGMTGHLRVVPTDTPVGRHDHVDLALDNGLLLRLTDPRKFGTLVWTAGEPLQHPLLASLGPEPLESGFDGAYLRAASSGRRVAIKPFLMDSRVVVGVGNIYASEALFRAGIDPARPAGALSDRECATLVEAVRSVLEEAITEGGTTLNEFMVGEERPGYFRLKLAVYGRAGEPCRRCGAAILSNRLGGRSTCWCPVCQG</sequence>
<dbReference type="InterPro" id="IPR015887">
    <property type="entry name" value="DNA_glyclase_Znf_dom_DNA_BS"/>
</dbReference>
<comment type="cofactor">
    <cofactor evidence="15">
        <name>Zn(2+)</name>
        <dbReference type="ChEBI" id="CHEBI:29105"/>
    </cofactor>
    <text evidence="15">Binds 1 zinc ion per subunit.</text>
</comment>
<dbReference type="SUPFAM" id="SSF81624">
    <property type="entry name" value="N-terminal domain of MutM-like DNA repair proteins"/>
    <property type="match status" value="1"/>
</dbReference>
<dbReference type="InterPro" id="IPR000214">
    <property type="entry name" value="Znf_DNA_glyclase/AP_lyase"/>
</dbReference>
<keyword evidence="6 15" id="KW-0863">Zinc-finger</keyword>
<keyword evidence="10 15" id="KW-0234">DNA repair</keyword>
<dbReference type="Gene3D" id="3.20.190.10">
    <property type="entry name" value="MutM-like, N-terminal"/>
    <property type="match status" value="1"/>
</dbReference>
<feature type="binding site" evidence="15">
    <location>
        <position position="91"/>
    </location>
    <ligand>
        <name>DNA</name>
        <dbReference type="ChEBI" id="CHEBI:16991"/>
    </ligand>
</feature>
<dbReference type="PROSITE" id="PS51068">
    <property type="entry name" value="FPG_CAT"/>
    <property type="match status" value="1"/>
</dbReference>
<evidence type="ECO:0000256" key="3">
    <source>
        <dbReference type="ARBA" id="ARBA00011245"/>
    </source>
</evidence>
<dbReference type="InterPro" id="IPR010663">
    <property type="entry name" value="Znf_FPG/IleRS"/>
</dbReference>
<comment type="catalytic activity">
    <reaction evidence="1 15">
        <text>Hydrolysis of DNA containing ring-opened 7-methylguanine residues, releasing 2,6-diamino-4-hydroxy-5-(N-methyl)formamidopyrimidine.</text>
        <dbReference type="EC" id="3.2.2.23"/>
    </reaction>
</comment>
<comment type="function">
    <text evidence="15">Involved in base excision repair of DNA damaged by oxidation or by mutagenic agents. Acts as DNA glycosylase that recognizes and removes damaged bases. Has a preference for oxidized purines, such as 7,8-dihydro-8-oxoguanine (8-oxoG). Has AP (apurinic/apyrimidinic) lyase activity and introduces nicks in the DNA strand. Cleaves the DNA backbone by beta-delta elimination to generate a single-strand break at the site of the removed base with both 3'- and 5'-phosphates.</text>
</comment>
<evidence type="ECO:0000256" key="15">
    <source>
        <dbReference type="HAMAP-Rule" id="MF_00103"/>
    </source>
</evidence>
<evidence type="ECO:0000313" key="19">
    <source>
        <dbReference type="Proteomes" id="UP000319449"/>
    </source>
</evidence>
<dbReference type="InterPro" id="IPR012319">
    <property type="entry name" value="FPG_cat"/>
</dbReference>
<dbReference type="Pfam" id="PF01149">
    <property type="entry name" value="Fapy_DNA_glyco"/>
    <property type="match status" value="1"/>
</dbReference>
<evidence type="ECO:0000256" key="5">
    <source>
        <dbReference type="ARBA" id="ARBA00022763"/>
    </source>
</evidence>
<feature type="binding site" evidence="15">
    <location>
        <position position="152"/>
    </location>
    <ligand>
        <name>DNA</name>
        <dbReference type="ChEBI" id="CHEBI:16991"/>
    </ligand>
</feature>
<dbReference type="CDD" id="cd08966">
    <property type="entry name" value="EcFpg-like_N"/>
    <property type="match status" value="1"/>
</dbReference>
<feature type="domain" description="Formamidopyrimidine-DNA glycosylase catalytic" evidence="17">
    <location>
        <begin position="2"/>
        <end position="113"/>
    </location>
</feature>
<evidence type="ECO:0000256" key="12">
    <source>
        <dbReference type="ARBA" id="ARBA00023268"/>
    </source>
</evidence>
<feature type="active site" description="Schiff-base intermediate with DNA" evidence="15">
    <location>
        <position position="2"/>
    </location>
</feature>
<dbReference type="NCBIfam" id="NF002211">
    <property type="entry name" value="PRK01103.1"/>
    <property type="match status" value="1"/>
</dbReference>
<keyword evidence="13 15" id="KW-0326">Glycosidase</keyword>
<dbReference type="SMART" id="SM00898">
    <property type="entry name" value="Fapy_DNA_glyco"/>
    <property type="match status" value="1"/>
</dbReference>